<name>M5INT5_9BACT</name>
<proteinExistence type="predicted"/>
<evidence type="ECO:0000313" key="1">
    <source>
        <dbReference type="EMBL" id="EKU10544.1"/>
    </source>
</evidence>
<dbReference type="Proteomes" id="UP000011939">
    <property type="component" value="Unassembled WGS sequence"/>
</dbReference>
<dbReference type="STRING" id="1244083.CSUNSWCD_870"/>
<evidence type="ECO:0000313" key="2">
    <source>
        <dbReference type="Proteomes" id="UP000011939"/>
    </source>
</evidence>
<accession>M5INT5</accession>
<organism evidence="1 2">
    <name type="scientific">Campylobacter showae CSUNSWCD</name>
    <dbReference type="NCBI Taxonomy" id="1244083"/>
    <lineage>
        <taxon>Bacteria</taxon>
        <taxon>Pseudomonadati</taxon>
        <taxon>Campylobacterota</taxon>
        <taxon>Epsilonproteobacteria</taxon>
        <taxon>Campylobacterales</taxon>
        <taxon>Campylobacteraceae</taxon>
        <taxon>Campylobacter</taxon>
    </lineage>
</organism>
<dbReference type="AlphaFoldDB" id="M5INT5"/>
<dbReference type="PATRIC" id="fig|1244083.3.peg.2113"/>
<sequence length="47" mass="5434">MQKDFGDISLCLSYGGMRSKAKHNIKHKLDSPLNLVKTRYNLQKDIK</sequence>
<dbReference type="EMBL" id="AMZQ01000012">
    <property type="protein sequence ID" value="EKU10544.1"/>
    <property type="molecule type" value="Genomic_DNA"/>
</dbReference>
<protein>
    <submittedName>
        <fullName evidence="1">Uncharacterized protein</fullName>
    </submittedName>
</protein>
<gene>
    <name evidence="1" type="ORF">CSUNSWCD_870</name>
</gene>
<comment type="caution">
    <text evidence="1">The sequence shown here is derived from an EMBL/GenBank/DDBJ whole genome shotgun (WGS) entry which is preliminary data.</text>
</comment>
<reference evidence="1 2" key="1">
    <citation type="journal article" date="2013" name="Genome Announc.">
        <title>Genome Sequence of Campylobacter showae UNSWCD, Isolated from a Patient with Crohn's Disease.</title>
        <authorList>
            <person name="Tay A.P."/>
            <person name="Kaakoush N.O."/>
            <person name="Deshpande N.P."/>
            <person name="Chen Z."/>
            <person name="Mitchell H."/>
            <person name="Wilkins M.R."/>
        </authorList>
    </citation>
    <scope>NUCLEOTIDE SEQUENCE [LARGE SCALE GENOMIC DNA]</scope>
    <source>
        <strain evidence="1 2">CSUNSWCD</strain>
    </source>
</reference>